<evidence type="ECO:0000256" key="1">
    <source>
        <dbReference type="ARBA" id="ARBA00022723"/>
    </source>
</evidence>
<evidence type="ECO:0000256" key="6">
    <source>
        <dbReference type="ARBA" id="ARBA00023163"/>
    </source>
</evidence>
<dbReference type="GO" id="GO:0008270">
    <property type="term" value="F:zinc ion binding"/>
    <property type="evidence" value="ECO:0007669"/>
    <property type="project" value="UniProtKB-KW"/>
</dbReference>
<gene>
    <name evidence="12" type="ORF">F511_08568</name>
</gene>
<dbReference type="GO" id="GO:0003677">
    <property type="term" value="F:DNA binding"/>
    <property type="evidence" value="ECO:0007669"/>
    <property type="project" value="UniProtKB-UniRule"/>
</dbReference>
<evidence type="ECO:0000256" key="5">
    <source>
        <dbReference type="ARBA" id="ARBA00023125"/>
    </source>
</evidence>
<keyword evidence="5 8" id="KW-0238">DNA-binding</keyword>
<name>A0A2Z7CZ08_9LAMI</name>
<evidence type="ECO:0000313" key="13">
    <source>
        <dbReference type="Proteomes" id="UP000250235"/>
    </source>
</evidence>
<evidence type="ECO:0000313" key="12">
    <source>
        <dbReference type="EMBL" id="KZV51958.1"/>
    </source>
</evidence>
<protein>
    <recommendedName>
        <fullName evidence="9">Dof zinc finger protein</fullName>
    </recommendedName>
</protein>
<feature type="region of interest" description="Disordered" evidence="10">
    <location>
        <begin position="102"/>
        <end position="145"/>
    </location>
</feature>
<keyword evidence="3 9" id="KW-0862">Zinc</keyword>
<evidence type="ECO:0000256" key="2">
    <source>
        <dbReference type="ARBA" id="ARBA00022771"/>
    </source>
</evidence>
<feature type="compositionally biased region" description="Polar residues" evidence="10">
    <location>
        <begin position="126"/>
        <end position="145"/>
    </location>
</feature>
<evidence type="ECO:0000256" key="4">
    <source>
        <dbReference type="ARBA" id="ARBA00023015"/>
    </source>
</evidence>
<dbReference type="GO" id="GO:0003700">
    <property type="term" value="F:DNA-binding transcription factor activity"/>
    <property type="evidence" value="ECO:0007669"/>
    <property type="project" value="UniProtKB-UniRule"/>
</dbReference>
<reference evidence="12 13" key="1">
    <citation type="journal article" date="2015" name="Proc. Natl. Acad. Sci. U.S.A.">
        <title>The resurrection genome of Boea hygrometrica: A blueprint for survival of dehydration.</title>
        <authorList>
            <person name="Xiao L."/>
            <person name="Yang G."/>
            <person name="Zhang L."/>
            <person name="Yang X."/>
            <person name="Zhao S."/>
            <person name="Ji Z."/>
            <person name="Zhou Q."/>
            <person name="Hu M."/>
            <person name="Wang Y."/>
            <person name="Chen M."/>
            <person name="Xu Y."/>
            <person name="Jin H."/>
            <person name="Xiao X."/>
            <person name="Hu G."/>
            <person name="Bao F."/>
            <person name="Hu Y."/>
            <person name="Wan P."/>
            <person name="Li L."/>
            <person name="Deng X."/>
            <person name="Kuang T."/>
            <person name="Xiang C."/>
            <person name="Zhu J.K."/>
            <person name="Oliver M.J."/>
            <person name="He Y."/>
        </authorList>
    </citation>
    <scope>NUCLEOTIDE SEQUENCE [LARGE SCALE GENOMIC DNA]</scope>
    <source>
        <strain evidence="13">cv. XS01</strain>
    </source>
</reference>
<sequence>MLGNCAKKMTATNQWTMPQDQIIADDQKTFMASTSKGKFMDKASLQDHQRQQPLNCPRCDSSNTKFCYYNNYSLSQPRHFCKACKRYWTRGGTLRNVPVGGGCRKNKRVRRPSQQASNGGDGISTAYPTANTSPRIPQQPDLTSAQNHTHSSMFYSLPTDYPGLNFPFARLSSPRVTSHSHGFDFRLPPINGLGLGLVPNNEYKDDYNPVKKIVSSSNSSVAIDPIFIGSSTFAASTSTMASLLASSLQRQKYLATGLKDVTPVGSNNFPGLLPFDGMQIPHENGMKEREYRIEGLNRLDWNIYPVDQQIDSTDSASSLLWNAAGSWFDPSNVGSSVPSLI</sequence>
<organism evidence="12 13">
    <name type="scientific">Dorcoceras hygrometricum</name>
    <dbReference type="NCBI Taxonomy" id="472368"/>
    <lineage>
        <taxon>Eukaryota</taxon>
        <taxon>Viridiplantae</taxon>
        <taxon>Streptophyta</taxon>
        <taxon>Embryophyta</taxon>
        <taxon>Tracheophyta</taxon>
        <taxon>Spermatophyta</taxon>
        <taxon>Magnoliopsida</taxon>
        <taxon>eudicotyledons</taxon>
        <taxon>Gunneridae</taxon>
        <taxon>Pentapetalae</taxon>
        <taxon>asterids</taxon>
        <taxon>lamiids</taxon>
        <taxon>Lamiales</taxon>
        <taxon>Gesneriaceae</taxon>
        <taxon>Didymocarpoideae</taxon>
        <taxon>Trichosporeae</taxon>
        <taxon>Loxocarpinae</taxon>
        <taxon>Dorcoceras</taxon>
    </lineage>
</organism>
<dbReference type="Proteomes" id="UP000250235">
    <property type="component" value="Unassembled WGS sequence"/>
</dbReference>
<comment type="function">
    <text evidence="9">Transcription factor that binds specifically to a 5'-AA[AG]G-3' consensus core sequence.</text>
</comment>
<keyword evidence="7 8" id="KW-0539">Nucleus</keyword>
<accession>A0A2Z7CZ08</accession>
<dbReference type="PANTHER" id="PTHR31992:SF344">
    <property type="entry name" value="DOF ZINC FINGER PROTEIN"/>
    <property type="match status" value="1"/>
</dbReference>
<proteinExistence type="predicted"/>
<keyword evidence="2 8" id="KW-0863">Zinc-finger</keyword>
<evidence type="ECO:0000256" key="8">
    <source>
        <dbReference type="PROSITE-ProRule" id="PRU00071"/>
    </source>
</evidence>
<dbReference type="AlphaFoldDB" id="A0A2Z7CZ08"/>
<dbReference type="PROSITE" id="PS01361">
    <property type="entry name" value="ZF_DOF_1"/>
    <property type="match status" value="1"/>
</dbReference>
<dbReference type="PANTHER" id="PTHR31992">
    <property type="entry name" value="DOF ZINC FINGER PROTEIN DOF1.4-RELATED"/>
    <property type="match status" value="1"/>
</dbReference>
<keyword evidence="6 9" id="KW-0804">Transcription</keyword>
<evidence type="ECO:0000259" key="11">
    <source>
        <dbReference type="PROSITE" id="PS50884"/>
    </source>
</evidence>
<keyword evidence="1 9" id="KW-0479">Metal-binding</keyword>
<keyword evidence="13" id="KW-1185">Reference proteome</keyword>
<evidence type="ECO:0000256" key="7">
    <source>
        <dbReference type="ARBA" id="ARBA00023242"/>
    </source>
</evidence>
<evidence type="ECO:0000256" key="3">
    <source>
        <dbReference type="ARBA" id="ARBA00022833"/>
    </source>
</evidence>
<evidence type="ECO:0000256" key="9">
    <source>
        <dbReference type="RuleBase" id="RU369094"/>
    </source>
</evidence>
<keyword evidence="4 9" id="KW-0805">Transcription regulation</keyword>
<feature type="domain" description="Dof-type" evidence="11">
    <location>
        <begin position="54"/>
        <end position="108"/>
    </location>
</feature>
<dbReference type="Pfam" id="PF02701">
    <property type="entry name" value="Zn_ribbon_Dof"/>
    <property type="match status" value="1"/>
</dbReference>
<dbReference type="InterPro" id="IPR003851">
    <property type="entry name" value="Znf_Dof"/>
</dbReference>
<dbReference type="EMBL" id="KQ991552">
    <property type="protein sequence ID" value="KZV51958.1"/>
    <property type="molecule type" value="Genomic_DNA"/>
</dbReference>
<dbReference type="InterPro" id="IPR045174">
    <property type="entry name" value="Dof"/>
</dbReference>
<evidence type="ECO:0000256" key="10">
    <source>
        <dbReference type="SAM" id="MobiDB-lite"/>
    </source>
</evidence>
<dbReference type="GO" id="GO:0005634">
    <property type="term" value="C:nucleus"/>
    <property type="evidence" value="ECO:0007669"/>
    <property type="project" value="UniProtKB-SubCell"/>
</dbReference>
<comment type="subcellular location">
    <subcellularLocation>
        <location evidence="8 9">Nucleus</location>
    </subcellularLocation>
</comment>
<dbReference type="PROSITE" id="PS50884">
    <property type="entry name" value="ZF_DOF_2"/>
    <property type="match status" value="1"/>
</dbReference>
<dbReference type="OrthoDB" id="1927254at2759"/>